<organism evidence="2 3">
    <name type="scientific">Pleuronectes platessa</name>
    <name type="common">European plaice</name>
    <dbReference type="NCBI Taxonomy" id="8262"/>
    <lineage>
        <taxon>Eukaryota</taxon>
        <taxon>Metazoa</taxon>
        <taxon>Chordata</taxon>
        <taxon>Craniata</taxon>
        <taxon>Vertebrata</taxon>
        <taxon>Euteleostomi</taxon>
        <taxon>Actinopterygii</taxon>
        <taxon>Neopterygii</taxon>
        <taxon>Teleostei</taxon>
        <taxon>Neoteleostei</taxon>
        <taxon>Acanthomorphata</taxon>
        <taxon>Carangaria</taxon>
        <taxon>Pleuronectiformes</taxon>
        <taxon>Pleuronectoidei</taxon>
        <taxon>Pleuronectidae</taxon>
        <taxon>Pleuronectes</taxon>
    </lineage>
</organism>
<reference evidence="2" key="1">
    <citation type="submission" date="2020-03" db="EMBL/GenBank/DDBJ databases">
        <authorList>
            <person name="Weist P."/>
        </authorList>
    </citation>
    <scope>NUCLEOTIDE SEQUENCE</scope>
</reference>
<feature type="region of interest" description="Disordered" evidence="1">
    <location>
        <begin position="44"/>
        <end position="64"/>
    </location>
</feature>
<name>A0A9N7W065_PLEPL</name>
<protein>
    <submittedName>
        <fullName evidence="2">Uncharacterized protein</fullName>
    </submittedName>
</protein>
<accession>A0A9N7W065</accession>
<dbReference type="EMBL" id="CADEAL010004417">
    <property type="protein sequence ID" value="CAB1459099.1"/>
    <property type="molecule type" value="Genomic_DNA"/>
</dbReference>
<gene>
    <name evidence="2" type="ORF">PLEPLA_LOCUS46935</name>
</gene>
<keyword evidence="3" id="KW-1185">Reference proteome</keyword>
<evidence type="ECO:0000313" key="2">
    <source>
        <dbReference type="EMBL" id="CAB1459099.1"/>
    </source>
</evidence>
<comment type="caution">
    <text evidence="2">The sequence shown here is derived from an EMBL/GenBank/DDBJ whole genome shotgun (WGS) entry which is preliminary data.</text>
</comment>
<evidence type="ECO:0000313" key="3">
    <source>
        <dbReference type="Proteomes" id="UP001153269"/>
    </source>
</evidence>
<proteinExistence type="predicted"/>
<dbReference type="Proteomes" id="UP001153269">
    <property type="component" value="Unassembled WGS sequence"/>
</dbReference>
<dbReference type="AlphaFoldDB" id="A0A9N7W065"/>
<evidence type="ECO:0000256" key="1">
    <source>
        <dbReference type="SAM" id="MobiDB-lite"/>
    </source>
</evidence>
<sequence length="119" mass="13278">MWRKVPSQDHLRRSPANTLTEEASLQNSLKIIQRLKVPVADGRNVAKGTFSGSSETESSEHPDRRSIIAKQLAALVGRKGLGTNVCPPRFLSDLYKLTGQPQKRSVNRVTKRPEQLLMC</sequence>